<dbReference type="AlphaFoldDB" id="A0A2T0X5D0"/>
<dbReference type="Proteomes" id="UP000238392">
    <property type="component" value="Unassembled WGS sequence"/>
</dbReference>
<gene>
    <name evidence="1" type="ORF">CLV74_101262</name>
</gene>
<dbReference type="RefSeq" id="WP_146134880.1">
    <property type="nucleotide sequence ID" value="NZ_PVTQ01000001.1"/>
</dbReference>
<proteinExistence type="predicted"/>
<protein>
    <submittedName>
        <fullName evidence="1">Glycosyltransferase involved in cell wall biosynthesis</fullName>
    </submittedName>
</protein>
<dbReference type="Gene3D" id="3.40.50.2000">
    <property type="entry name" value="Glycogen Phosphorylase B"/>
    <property type="match status" value="1"/>
</dbReference>
<evidence type="ECO:0000313" key="2">
    <source>
        <dbReference type="Proteomes" id="UP000238392"/>
    </source>
</evidence>
<name>A0A2T0X5D0_9RHOB</name>
<dbReference type="OrthoDB" id="9801573at2"/>
<reference evidence="1 2" key="1">
    <citation type="submission" date="2018-03" db="EMBL/GenBank/DDBJ databases">
        <title>Genomic Encyclopedia of Archaeal and Bacterial Type Strains, Phase II (KMG-II): from individual species to whole genera.</title>
        <authorList>
            <person name="Goeker M."/>
        </authorList>
    </citation>
    <scope>NUCLEOTIDE SEQUENCE [LARGE SCALE GENOMIC DNA]</scope>
    <source>
        <strain evidence="1 2">DSM 100212</strain>
    </source>
</reference>
<sequence>MNKVQTDPWWLQSLENRISVHASDNVLRVAYFYPKPTPSTFRYRVFNMIEAIERSAREDVVASWFSMEELRSLLTVLPRLDVLVLVRTPIDLQVADLIAKARLFGVKLIFDCDDLVFDPKYAFLAAVNNNLPVDDPVELDRWFAYVSRLNATAQHCDAGMATNSFLAEKLAAVVCGPVHVLGNFLNKAQEDVSEVLLEKKLGRGHVPKDVVTIGYFSGSKTHQNDFLMVADALSEMMSEDHELRLKLVGYVELTVGLMKFGDRITHKPYVNWLELQSEISEVDLNIAPLQSNAFAFSKSELKYFEAAVVGTFSCVSNSCCFEQAIPASELGHIVRDGNWLTALGRSVAYLAENRGAAHADRLAQHAKRRWSSANFGHKVADLLVALAR</sequence>
<dbReference type="GO" id="GO:0016740">
    <property type="term" value="F:transferase activity"/>
    <property type="evidence" value="ECO:0007669"/>
    <property type="project" value="UniProtKB-KW"/>
</dbReference>
<keyword evidence="2" id="KW-1185">Reference proteome</keyword>
<dbReference type="EMBL" id="PVTQ01000001">
    <property type="protein sequence ID" value="PRY94127.1"/>
    <property type="molecule type" value="Genomic_DNA"/>
</dbReference>
<keyword evidence="1" id="KW-0808">Transferase</keyword>
<comment type="caution">
    <text evidence="1">The sequence shown here is derived from an EMBL/GenBank/DDBJ whole genome shotgun (WGS) entry which is preliminary data.</text>
</comment>
<organism evidence="1 2">
    <name type="scientific">Donghicola tyrosinivorans</name>
    <dbReference type="NCBI Taxonomy" id="1652492"/>
    <lineage>
        <taxon>Bacteria</taxon>
        <taxon>Pseudomonadati</taxon>
        <taxon>Pseudomonadota</taxon>
        <taxon>Alphaproteobacteria</taxon>
        <taxon>Rhodobacterales</taxon>
        <taxon>Roseobacteraceae</taxon>
        <taxon>Donghicola</taxon>
    </lineage>
</organism>
<evidence type="ECO:0000313" key="1">
    <source>
        <dbReference type="EMBL" id="PRY94127.1"/>
    </source>
</evidence>
<dbReference type="SUPFAM" id="SSF53756">
    <property type="entry name" value="UDP-Glycosyltransferase/glycogen phosphorylase"/>
    <property type="match status" value="1"/>
</dbReference>
<accession>A0A2T0X5D0</accession>